<dbReference type="Proteomes" id="UP001589700">
    <property type="component" value="Unassembled WGS sequence"/>
</dbReference>
<gene>
    <name evidence="1" type="ORF">ACFFVD_09085</name>
</gene>
<proteinExistence type="predicted"/>
<accession>A0ABV5JQA7</accession>
<protein>
    <submittedName>
        <fullName evidence="1">Uncharacterized protein</fullName>
    </submittedName>
</protein>
<organism evidence="1 2">
    <name type="scientific">Dietzia aerolata</name>
    <dbReference type="NCBI Taxonomy" id="595984"/>
    <lineage>
        <taxon>Bacteria</taxon>
        <taxon>Bacillati</taxon>
        <taxon>Actinomycetota</taxon>
        <taxon>Actinomycetes</taxon>
        <taxon>Mycobacteriales</taxon>
        <taxon>Dietziaceae</taxon>
        <taxon>Dietzia</taxon>
    </lineage>
</organism>
<keyword evidence="2" id="KW-1185">Reference proteome</keyword>
<dbReference type="RefSeq" id="WP_182632142.1">
    <property type="nucleotide sequence ID" value="NZ_JAALDM010000118.1"/>
</dbReference>
<name>A0ABV5JQA7_9ACTN</name>
<comment type="caution">
    <text evidence="1">The sequence shown here is derived from an EMBL/GenBank/DDBJ whole genome shotgun (WGS) entry which is preliminary data.</text>
</comment>
<evidence type="ECO:0000313" key="2">
    <source>
        <dbReference type="Proteomes" id="UP001589700"/>
    </source>
</evidence>
<dbReference type="EMBL" id="JBHMDY010000004">
    <property type="protein sequence ID" value="MFB9259956.1"/>
    <property type="molecule type" value="Genomic_DNA"/>
</dbReference>
<reference evidence="1 2" key="1">
    <citation type="submission" date="2024-09" db="EMBL/GenBank/DDBJ databases">
        <authorList>
            <person name="Sun Q."/>
            <person name="Mori K."/>
        </authorList>
    </citation>
    <scope>NUCLEOTIDE SEQUENCE [LARGE SCALE GENOMIC DNA]</scope>
    <source>
        <strain evidence="1 2">CCM 7659</strain>
    </source>
</reference>
<sequence>MKRVIFVSPHRGVNDFLWGDTHGPDAFEGYAGLVTTASLGLSDALVREFAAWVDDWHEDFVGRDISGEMRVPVWRQGFDSAQWRSDGVALMRRLQDERPDLDVRNGFDSDVYPTDPAAHKTVWR</sequence>
<evidence type="ECO:0000313" key="1">
    <source>
        <dbReference type="EMBL" id="MFB9259956.1"/>
    </source>
</evidence>